<dbReference type="InterPro" id="IPR036703">
    <property type="entry name" value="MOB_kinase_act_sf"/>
</dbReference>
<organism evidence="2 3">
    <name type="scientific">Blyttiomyces helicus</name>
    <dbReference type="NCBI Taxonomy" id="388810"/>
    <lineage>
        <taxon>Eukaryota</taxon>
        <taxon>Fungi</taxon>
        <taxon>Fungi incertae sedis</taxon>
        <taxon>Chytridiomycota</taxon>
        <taxon>Chytridiomycota incertae sedis</taxon>
        <taxon>Chytridiomycetes</taxon>
        <taxon>Chytridiomycetes incertae sedis</taxon>
        <taxon>Blyttiomyces</taxon>
    </lineage>
</organism>
<dbReference type="EMBL" id="ML000170">
    <property type="protein sequence ID" value="RKO84377.1"/>
    <property type="molecule type" value="Genomic_DNA"/>
</dbReference>
<dbReference type="Gene3D" id="1.20.140.30">
    <property type="entry name" value="MOB kinase activator"/>
    <property type="match status" value="1"/>
</dbReference>
<dbReference type="AlphaFoldDB" id="A0A4V1IPV5"/>
<evidence type="ECO:0000313" key="2">
    <source>
        <dbReference type="EMBL" id="RKO84377.1"/>
    </source>
</evidence>
<dbReference type="SUPFAM" id="SSF101152">
    <property type="entry name" value="Mob1/phocein"/>
    <property type="match status" value="1"/>
</dbReference>
<keyword evidence="3" id="KW-1185">Reference proteome</keyword>
<evidence type="ECO:0000256" key="1">
    <source>
        <dbReference type="PIRSR" id="PIRSR605301-1"/>
    </source>
</evidence>
<dbReference type="OrthoDB" id="8170117at2759"/>
<dbReference type="InterPro" id="IPR005301">
    <property type="entry name" value="MOB_kinase_act_fam"/>
</dbReference>
<dbReference type="Proteomes" id="UP000269721">
    <property type="component" value="Unassembled WGS sequence"/>
</dbReference>
<dbReference type="SMART" id="SM01388">
    <property type="entry name" value="Mob1_phocein"/>
    <property type="match status" value="1"/>
</dbReference>
<feature type="binding site" evidence="1">
    <location>
        <position position="69"/>
    </location>
    <ligand>
        <name>Zn(2+)</name>
        <dbReference type="ChEBI" id="CHEBI:29105"/>
    </ligand>
</feature>
<gene>
    <name evidence="2" type="ORF">BDK51DRAFT_23049</name>
</gene>
<feature type="non-terminal residue" evidence="2">
    <location>
        <position position="1"/>
    </location>
</feature>
<dbReference type="Pfam" id="PF03637">
    <property type="entry name" value="Mob1_phocein"/>
    <property type="match status" value="1"/>
</dbReference>
<keyword evidence="1" id="KW-0862">Zinc</keyword>
<name>A0A4V1IPV5_9FUNG</name>
<protein>
    <submittedName>
        <fullName evidence="2">Mob as tumor suppressor</fullName>
    </submittedName>
</protein>
<reference evidence="3" key="1">
    <citation type="journal article" date="2018" name="Nat. Microbiol.">
        <title>Leveraging single-cell genomics to expand the fungal tree of life.</title>
        <authorList>
            <person name="Ahrendt S.R."/>
            <person name="Quandt C.A."/>
            <person name="Ciobanu D."/>
            <person name="Clum A."/>
            <person name="Salamov A."/>
            <person name="Andreopoulos B."/>
            <person name="Cheng J.F."/>
            <person name="Woyke T."/>
            <person name="Pelin A."/>
            <person name="Henrissat B."/>
            <person name="Reynolds N.K."/>
            <person name="Benny G.L."/>
            <person name="Smith M.E."/>
            <person name="James T.Y."/>
            <person name="Grigoriev I.V."/>
        </authorList>
    </citation>
    <scope>NUCLEOTIDE SEQUENCE [LARGE SCALE GENOMIC DNA]</scope>
</reference>
<sequence length="114" mass="12968">KTFKAKKSFFQGTKRDQLQRYIVKTLGGGNLRAAVELPEETTREEWLAVNTVDFYNQINLLYGCVSEYCTGVACPAMTAGPRYEYLWADGKAVPRPVKCTAPEYIEYLLSWVET</sequence>
<keyword evidence="1" id="KW-0479">Metal-binding</keyword>
<feature type="binding site" evidence="1">
    <location>
        <position position="74"/>
    </location>
    <ligand>
        <name>Zn(2+)</name>
        <dbReference type="ChEBI" id="CHEBI:29105"/>
    </ligand>
</feature>
<proteinExistence type="predicted"/>
<dbReference type="PANTHER" id="PTHR22599">
    <property type="entry name" value="MPS ONE BINDER KINASE ACTIVATOR-LIKE MOB"/>
    <property type="match status" value="1"/>
</dbReference>
<accession>A0A4V1IPV5</accession>
<evidence type="ECO:0000313" key="3">
    <source>
        <dbReference type="Proteomes" id="UP000269721"/>
    </source>
</evidence>